<feature type="repeat" description="ANK" evidence="8">
    <location>
        <begin position="439"/>
        <end position="471"/>
    </location>
</feature>
<feature type="repeat" description="ANK" evidence="8">
    <location>
        <begin position="600"/>
        <end position="632"/>
    </location>
</feature>
<evidence type="ECO:0000259" key="11">
    <source>
        <dbReference type="PROSITE" id="PS50105"/>
    </source>
</evidence>
<dbReference type="GO" id="GO:0044218">
    <property type="term" value="C:other organism cell membrane"/>
    <property type="evidence" value="ECO:0007669"/>
    <property type="project" value="UniProtKB-KW"/>
</dbReference>
<dbReference type="Gene3D" id="1.25.40.20">
    <property type="entry name" value="Ankyrin repeat-containing domain"/>
    <property type="match status" value="6"/>
</dbReference>
<feature type="region of interest" description="Disordered" evidence="10">
    <location>
        <begin position="1"/>
        <end position="21"/>
    </location>
</feature>
<dbReference type="EC" id="2.4.2.-" evidence="9"/>
<feature type="repeat" description="ANK" evidence="8">
    <location>
        <begin position="786"/>
        <end position="818"/>
    </location>
</feature>
<feature type="repeat" description="ANK" evidence="8">
    <location>
        <begin position="250"/>
        <end position="282"/>
    </location>
</feature>
<dbReference type="PANTHER" id="PTHR24123">
    <property type="entry name" value="ANKYRIN REPEAT-CONTAINING"/>
    <property type="match status" value="1"/>
</dbReference>
<evidence type="ECO:0000256" key="10">
    <source>
        <dbReference type="SAM" id="MobiDB-lite"/>
    </source>
</evidence>
<dbReference type="PROSITE" id="PS50105">
    <property type="entry name" value="SAM_DOMAIN"/>
    <property type="match status" value="1"/>
</dbReference>
<dbReference type="Pfam" id="PF13637">
    <property type="entry name" value="Ank_4"/>
    <property type="match status" value="1"/>
</dbReference>
<name>A0A7R9LBC6_9ACAR</name>
<evidence type="ECO:0000256" key="2">
    <source>
        <dbReference type="ARBA" id="ARBA00022483"/>
    </source>
</evidence>
<evidence type="ECO:0000259" key="12">
    <source>
        <dbReference type="PROSITE" id="PS51059"/>
    </source>
</evidence>
<keyword evidence="7" id="KW-1053">Target membrane</keyword>
<evidence type="ECO:0000256" key="9">
    <source>
        <dbReference type="RuleBase" id="RU362114"/>
    </source>
</evidence>
<dbReference type="Pfam" id="PF12796">
    <property type="entry name" value="Ank_2"/>
    <property type="match status" value="5"/>
</dbReference>
<feature type="repeat" description="ANK" evidence="8">
    <location>
        <begin position="720"/>
        <end position="752"/>
    </location>
</feature>
<dbReference type="InterPro" id="IPR051165">
    <property type="entry name" value="Multifunctional_ANK_Repeat"/>
</dbReference>
<organism evidence="13">
    <name type="scientific">Oppiella nova</name>
    <dbReference type="NCBI Taxonomy" id="334625"/>
    <lineage>
        <taxon>Eukaryota</taxon>
        <taxon>Metazoa</taxon>
        <taxon>Ecdysozoa</taxon>
        <taxon>Arthropoda</taxon>
        <taxon>Chelicerata</taxon>
        <taxon>Arachnida</taxon>
        <taxon>Acari</taxon>
        <taxon>Acariformes</taxon>
        <taxon>Sarcoptiformes</taxon>
        <taxon>Oribatida</taxon>
        <taxon>Brachypylina</taxon>
        <taxon>Oppioidea</taxon>
        <taxon>Oppiidae</taxon>
        <taxon>Oppiella</taxon>
    </lineage>
</organism>
<keyword evidence="9" id="KW-0520">NAD</keyword>
<feature type="region of interest" description="Disordered" evidence="10">
    <location>
        <begin position="859"/>
        <end position="887"/>
    </location>
</feature>
<dbReference type="OrthoDB" id="4772757at2759"/>
<dbReference type="GO" id="GO:0044231">
    <property type="term" value="C:host cell presynaptic membrane"/>
    <property type="evidence" value="ECO:0007669"/>
    <property type="project" value="UniProtKB-KW"/>
</dbReference>
<keyword evidence="6 8" id="KW-0040">ANK repeat</keyword>
<comment type="subcellular location">
    <subcellularLocation>
        <location evidence="1">Target cell membrane</location>
    </subcellularLocation>
</comment>
<keyword evidence="2" id="KW-0268">Exocytosis</keyword>
<dbReference type="SUPFAM" id="SSF47769">
    <property type="entry name" value="SAM/Pointed domain"/>
    <property type="match status" value="1"/>
</dbReference>
<protein>
    <recommendedName>
        <fullName evidence="9">Poly [ADP-ribose] polymerase</fullName>
        <shortName evidence="9">PARP</shortName>
        <ecNumber evidence="9">2.4.2.-</ecNumber>
    </recommendedName>
</protein>
<gene>
    <name evidence="13" type="ORF">ONB1V03_LOCUS861</name>
</gene>
<keyword evidence="5" id="KW-0638">Presynaptic neurotoxin</keyword>
<evidence type="ECO:0000256" key="7">
    <source>
        <dbReference type="ARBA" id="ARBA00023298"/>
    </source>
</evidence>
<feature type="repeat" description="ANK" evidence="8">
    <location>
        <begin position="633"/>
        <end position="665"/>
    </location>
</feature>
<dbReference type="InterPro" id="IPR001660">
    <property type="entry name" value="SAM"/>
</dbReference>
<accession>A0A7R9LBC6</accession>
<evidence type="ECO:0000313" key="13">
    <source>
        <dbReference type="EMBL" id="CAD7637518.1"/>
    </source>
</evidence>
<reference evidence="13" key="1">
    <citation type="submission" date="2020-11" db="EMBL/GenBank/DDBJ databases">
        <authorList>
            <person name="Tran Van P."/>
        </authorList>
    </citation>
    <scope>NUCLEOTIDE SEQUENCE</scope>
</reference>
<dbReference type="Pfam" id="PF07647">
    <property type="entry name" value="SAM_2"/>
    <property type="match status" value="1"/>
</dbReference>
<dbReference type="SMART" id="SM00248">
    <property type="entry name" value="ANK"/>
    <property type="match status" value="19"/>
</dbReference>
<dbReference type="CDD" id="cd09524">
    <property type="entry name" value="SAM_tankyrase1_2"/>
    <property type="match status" value="1"/>
</dbReference>
<keyword evidence="5" id="KW-0800">Toxin</keyword>
<evidence type="ECO:0000256" key="5">
    <source>
        <dbReference type="ARBA" id="ARBA00023028"/>
    </source>
</evidence>
<dbReference type="InterPro" id="IPR012317">
    <property type="entry name" value="Poly(ADP-ribose)pol_cat_dom"/>
</dbReference>
<dbReference type="InterPro" id="IPR036770">
    <property type="entry name" value="Ankyrin_rpt-contain_sf"/>
</dbReference>
<sequence>MYSTNSQLVPQLSPMSDSTPLSDHQLNKELFTACKNGDAIRVRKLINASNVNIRDTSGRKSTPLHFASGFGRKDIVEYLLGLKANVSAEDDGGLQPLHNASSFGHAEVVQLLLRSGADPNAKDNWHFTPLMEAAIKAKIEVCLVLLQNSADPNITNADGKSAIDLADPSVKSVLTGEYKKEELLESARNGNEEKLMSLLTPLNVNCQASDGRKSSLLHLASGYNRVNVVKLLLTRGANCHAQDKGGLDGRKSSLLHLASGYNRVNVVKLLLTRGANCHAQDKGGLVPLHNSSSYGHFEVCDILIKAGASVSATDLWQFTPLHEAASKMRVEVCSLLLSHGADPYLQNCHGKSAIDIAPSAELQERVAYEYKGHYLLEAILQGEVTKVKKYLTPEMANFKHPFTGDSPLHCVVLCAHSKRKQICDLLIRKNANLNEKNKDFLSPLHLAADNSKFDVLELLLKNGAKVNILDALGQTALHRCARDGNVGAAQILLSYGADTSIVSIQGYSAEKLAKANVQKLLANHRLTSTGDTEYKLLEASKIGDLDVVKAILNTYPHLVNCRDLDGRQSTPIHFAAGYNRLNCVEFLLSRNADVSAKDKGGLAPLHNACSYGHLEVAELLIKHKANVNATDLWKFTPLHEASAKGKIEIVKLLLMNGADKDKKNRDGNRAIDLVKETDQDILDLLMGEAAILDAAKKGDLNRLVKLVTAETVNCRDSSGRHSSPLHLAAGYNNIECTQFLIEKGADVNSTDKGGLIPLHNSASYGHLDIAALLIKYNTSVNATDRWGFTPLHEAAQKSRTQVCALLLAHGSDPFLKNHESQTPLDLATADDVKCLLMDAMAPNSPIGLSSSMLSLTSNRKSIASSSPQTEQKSNSAGNANLSTTLDTVSPQNSLNVMHSDETIIPSALTLLLSQRNSDHVNGDSASGQCADGTSKKSSAHSITNYLPPLSYPSINMTTFLSGLGLDHLSELFVREQISYDILSEMGHEELKQIGVNAYGHRHRLLKGIEKVLLSTHSSAAQHSVPLSSGTVMTDLTPNDNEFKAVEDEMQTSIREHKDNGHSGGVFNRYNIIKIQRISNRKLWQRYCHRRKEILEENHDYANERMLFHGSPFLNAIIQKGFDERHAYIGGMFGAGIYFAENSSKSNQYVYGIGGGTGCPQHKERSCYTCRRQLLLCRVALGKSFFQFSALKMAHSPPGHHSIIGRPSGGGLTYPEYVIYRGEQAYPEYVITYQIVKPDLQTSQSSSFYS</sequence>
<dbReference type="Proteomes" id="UP000728032">
    <property type="component" value="Unassembled WGS sequence"/>
</dbReference>
<evidence type="ECO:0000256" key="3">
    <source>
        <dbReference type="ARBA" id="ARBA00022537"/>
    </source>
</evidence>
<dbReference type="InterPro" id="IPR013761">
    <property type="entry name" value="SAM/pointed_sf"/>
</dbReference>
<dbReference type="Gene3D" id="6.20.320.10">
    <property type="match status" value="1"/>
</dbReference>
<dbReference type="GO" id="GO:0003950">
    <property type="term" value="F:NAD+ poly-ADP-ribosyltransferase activity"/>
    <property type="evidence" value="ECO:0007669"/>
    <property type="project" value="UniProtKB-UniRule"/>
</dbReference>
<evidence type="ECO:0000256" key="4">
    <source>
        <dbReference type="ARBA" id="ARBA00022737"/>
    </source>
</evidence>
<dbReference type="Gene3D" id="1.10.150.50">
    <property type="entry name" value="Transcription Factor, Ets-1"/>
    <property type="match status" value="1"/>
</dbReference>
<dbReference type="Gene3D" id="3.90.228.10">
    <property type="match status" value="1"/>
</dbReference>
<dbReference type="SUPFAM" id="SSF56399">
    <property type="entry name" value="ADP-ribosylation"/>
    <property type="match status" value="1"/>
</dbReference>
<feature type="repeat" description="ANK" evidence="8">
    <location>
        <begin position="316"/>
        <end position="348"/>
    </location>
</feature>
<dbReference type="EMBL" id="CAJPVJ010000094">
    <property type="protein sequence ID" value="CAG2160731.1"/>
    <property type="molecule type" value="Genomic_DNA"/>
</dbReference>
<keyword evidence="5" id="KW-0528">Neurotoxin</keyword>
<dbReference type="FunFam" id="1.25.40.20:FF:000356">
    <property type="entry name" value="Poly [ADP-ribose] polymerase"/>
    <property type="match status" value="1"/>
</dbReference>
<feature type="repeat" description="ANK" evidence="8">
    <location>
        <begin position="403"/>
        <end position="438"/>
    </location>
</feature>
<evidence type="ECO:0000256" key="6">
    <source>
        <dbReference type="ARBA" id="ARBA00023043"/>
    </source>
</evidence>
<feature type="repeat" description="ANK" evidence="8">
    <location>
        <begin position="567"/>
        <end position="599"/>
    </location>
</feature>
<dbReference type="SUPFAM" id="SSF48403">
    <property type="entry name" value="Ankyrin repeat"/>
    <property type="match status" value="3"/>
</dbReference>
<keyword evidence="4" id="KW-0677">Repeat</keyword>
<feature type="repeat" description="ANK" evidence="8">
    <location>
        <begin position="472"/>
        <end position="504"/>
    </location>
</feature>
<dbReference type="PANTHER" id="PTHR24123:SF143">
    <property type="entry name" value="INVERSIN"/>
    <property type="match status" value="1"/>
</dbReference>
<dbReference type="SMART" id="SM00454">
    <property type="entry name" value="SAM"/>
    <property type="match status" value="1"/>
</dbReference>
<feature type="repeat" description="ANK" evidence="8">
    <location>
        <begin position="212"/>
        <end position="244"/>
    </location>
</feature>
<keyword evidence="7" id="KW-0472">Membrane</keyword>
<keyword evidence="9" id="KW-0328">Glycosyltransferase</keyword>
<feature type="domain" description="SAM" evidence="11">
    <location>
        <begin position="951"/>
        <end position="1014"/>
    </location>
</feature>
<dbReference type="GO" id="GO:0006887">
    <property type="term" value="P:exocytosis"/>
    <property type="evidence" value="ECO:0007669"/>
    <property type="project" value="UniProtKB-KW"/>
</dbReference>
<proteinExistence type="predicted"/>
<dbReference type="CDD" id="cd01438">
    <property type="entry name" value="tankyrase_like"/>
    <property type="match status" value="1"/>
</dbReference>
<keyword evidence="3" id="KW-1052">Target cell membrane</keyword>
<keyword evidence="9" id="KW-0808">Transferase</keyword>
<dbReference type="PROSITE" id="PS50088">
    <property type="entry name" value="ANK_REPEAT"/>
    <property type="match status" value="15"/>
</dbReference>
<dbReference type="Pfam" id="PF00023">
    <property type="entry name" value="Ank"/>
    <property type="match status" value="2"/>
</dbReference>
<keyword evidence="14" id="KW-1185">Reference proteome</keyword>
<dbReference type="InterPro" id="IPR002110">
    <property type="entry name" value="Ankyrin_rpt"/>
</dbReference>
<feature type="repeat" description="ANK" evidence="8">
    <location>
        <begin position="59"/>
        <end position="91"/>
    </location>
</feature>
<dbReference type="FunFam" id="3.90.228.10:FF:000001">
    <property type="entry name" value="Poly [ADP-ribose] polymerase tankyrase-2"/>
    <property type="match status" value="1"/>
</dbReference>
<evidence type="ECO:0000256" key="1">
    <source>
        <dbReference type="ARBA" id="ARBA00004175"/>
    </source>
</evidence>
<dbReference type="EMBL" id="OC914919">
    <property type="protein sequence ID" value="CAD7637518.1"/>
    <property type="molecule type" value="Genomic_DNA"/>
</dbReference>
<dbReference type="PROSITE" id="PS50297">
    <property type="entry name" value="ANK_REP_REGION"/>
    <property type="match status" value="14"/>
</dbReference>
<feature type="repeat" description="ANK" evidence="8">
    <location>
        <begin position="753"/>
        <end position="785"/>
    </location>
</feature>
<feature type="domain" description="PARP catalytic" evidence="12">
    <location>
        <begin position="1036"/>
        <end position="1241"/>
    </location>
</feature>
<dbReference type="Pfam" id="PF13857">
    <property type="entry name" value="Ank_5"/>
    <property type="match status" value="1"/>
</dbReference>
<dbReference type="PROSITE" id="PS51059">
    <property type="entry name" value="PARP_CATALYTIC"/>
    <property type="match status" value="1"/>
</dbReference>
<evidence type="ECO:0000256" key="8">
    <source>
        <dbReference type="PROSITE-ProRule" id="PRU00023"/>
    </source>
</evidence>
<evidence type="ECO:0000313" key="14">
    <source>
        <dbReference type="Proteomes" id="UP000728032"/>
    </source>
</evidence>
<feature type="repeat" description="ANK" evidence="8">
    <location>
        <begin position="92"/>
        <end position="124"/>
    </location>
</feature>
<dbReference type="FunFam" id="1.25.40.20:FF:000009">
    <property type="entry name" value="Poly [ADP-ribose] polymerase"/>
    <property type="match status" value="1"/>
</dbReference>
<dbReference type="PRINTS" id="PR01415">
    <property type="entry name" value="ANKYRIN"/>
</dbReference>
<dbReference type="Pfam" id="PF00644">
    <property type="entry name" value="PARP"/>
    <property type="match status" value="1"/>
</dbReference>
<dbReference type="AlphaFoldDB" id="A0A7R9LBC6"/>
<feature type="repeat" description="ANK" evidence="8">
    <location>
        <begin position="283"/>
        <end position="315"/>
    </location>
</feature>